<evidence type="ECO:0000313" key="2">
    <source>
        <dbReference type="EMBL" id="CAE6775398.1"/>
    </source>
</evidence>
<comment type="caution">
    <text evidence="2">The sequence shown here is derived from an EMBL/GenBank/DDBJ whole genome shotgun (WGS) entry which is preliminary data.</text>
</comment>
<reference evidence="2 3" key="1">
    <citation type="submission" date="2021-02" db="EMBL/GenBank/DDBJ databases">
        <authorList>
            <person name="Han P."/>
        </authorList>
    </citation>
    <scope>NUCLEOTIDE SEQUENCE [LARGE SCALE GENOMIC DNA]</scope>
    <source>
        <strain evidence="2">Candidatus Nitrospira sp. ZN2</strain>
    </source>
</reference>
<feature type="region of interest" description="Disordered" evidence="1">
    <location>
        <begin position="26"/>
        <end position="65"/>
    </location>
</feature>
<accession>A0ABN7M3Q7</accession>
<keyword evidence="3" id="KW-1185">Reference proteome</keyword>
<proteinExistence type="predicted"/>
<sequence>MASNQAGLRILWQSYDSFLVTRPREPSPINAIKPAPNNHTAAGKGTREVNAPCTLFPTPLNTKRH</sequence>
<evidence type="ECO:0000313" key="3">
    <source>
        <dbReference type="Proteomes" id="UP000675880"/>
    </source>
</evidence>
<evidence type="ECO:0000256" key="1">
    <source>
        <dbReference type="SAM" id="MobiDB-lite"/>
    </source>
</evidence>
<organism evidence="2 3">
    <name type="scientific">Nitrospira defluvii</name>
    <dbReference type="NCBI Taxonomy" id="330214"/>
    <lineage>
        <taxon>Bacteria</taxon>
        <taxon>Pseudomonadati</taxon>
        <taxon>Nitrospirota</taxon>
        <taxon>Nitrospiria</taxon>
        <taxon>Nitrospirales</taxon>
        <taxon>Nitrospiraceae</taxon>
        <taxon>Nitrospira</taxon>
    </lineage>
</organism>
<protein>
    <submittedName>
        <fullName evidence="2">Uncharacterized protein</fullName>
    </submittedName>
</protein>
<gene>
    <name evidence="2" type="ORF">NSPZN2_40493</name>
</gene>
<dbReference type="Proteomes" id="UP000675880">
    <property type="component" value="Unassembled WGS sequence"/>
</dbReference>
<dbReference type="EMBL" id="CAJNBJ010000017">
    <property type="protein sequence ID" value="CAE6775398.1"/>
    <property type="molecule type" value="Genomic_DNA"/>
</dbReference>
<name>A0ABN7M3Q7_9BACT</name>